<dbReference type="Gene3D" id="2.20.28.30">
    <property type="entry name" value="RNA polymerase ii, chain L"/>
    <property type="match status" value="1"/>
</dbReference>
<gene>
    <name evidence="1" type="ORF">SDC9_114783</name>
</gene>
<comment type="caution">
    <text evidence="1">The sequence shown here is derived from an EMBL/GenBank/DDBJ whole genome shotgun (WGS) entry which is preliminary data.</text>
</comment>
<dbReference type="AlphaFoldDB" id="A0A645BRZ6"/>
<sequence>MLSIYTSYNCSKCSKEFVLLSDDVESMKGYLVCPFCSSQRITKQKITDSLKECMGHRKYKKENGVTKQK</sequence>
<name>A0A645BRZ6_9ZZZZ</name>
<accession>A0A645BRZ6</accession>
<protein>
    <submittedName>
        <fullName evidence="1">Uncharacterized protein</fullName>
    </submittedName>
</protein>
<evidence type="ECO:0000313" key="1">
    <source>
        <dbReference type="EMBL" id="MPM67858.1"/>
    </source>
</evidence>
<dbReference type="EMBL" id="VSSQ01021931">
    <property type="protein sequence ID" value="MPM67858.1"/>
    <property type="molecule type" value="Genomic_DNA"/>
</dbReference>
<reference evidence="1" key="1">
    <citation type="submission" date="2019-08" db="EMBL/GenBank/DDBJ databases">
        <authorList>
            <person name="Kucharzyk K."/>
            <person name="Murdoch R.W."/>
            <person name="Higgins S."/>
            <person name="Loffler F."/>
        </authorList>
    </citation>
    <scope>NUCLEOTIDE SEQUENCE</scope>
</reference>
<organism evidence="1">
    <name type="scientific">bioreactor metagenome</name>
    <dbReference type="NCBI Taxonomy" id="1076179"/>
    <lineage>
        <taxon>unclassified sequences</taxon>
        <taxon>metagenomes</taxon>
        <taxon>ecological metagenomes</taxon>
    </lineage>
</organism>
<proteinExistence type="predicted"/>